<proteinExistence type="predicted"/>
<dbReference type="Proteomes" id="UP000786183">
    <property type="component" value="Unassembled WGS sequence"/>
</dbReference>
<dbReference type="InterPro" id="IPR052719">
    <property type="entry name" value="CvpA-like"/>
</dbReference>
<accession>A0ABS7WSA8</accession>
<reference evidence="6 7" key="1">
    <citation type="submission" date="2020-07" db="EMBL/GenBank/DDBJ databases">
        <title>Transfer of Campylobacter canadensis to the novel genus Avispirillum gen. nov., that also includes two novel species recovered from migratory waterfowl: Avispirillum anseris sp. nov. and Avispirillum brantae sp. nov.</title>
        <authorList>
            <person name="Miller W.G."/>
            <person name="Chapman M.H."/>
            <person name="Yee E."/>
            <person name="Inglis G.D."/>
        </authorList>
    </citation>
    <scope>NUCLEOTIDE SEQUENCE [LARGE SCALE GENOMIC DNA]</scope>
    <source>
        <strain evidence="6 7">L283</strain>
    </source>
</reference>
<sequence>MNHSLIFDFAVLAIVFVLAINGIWRGLVREGFGLAGIVFGVYLSTKNASTAGQLIKEHIYKSDNEVLLTLFGFVIILLCIWCLFIIAGIFISKLVKLSGLGMIDKICGYLFGVAKIFIIISIIITTISNIPVLNKKVAETLKDSFMYPTLLAVGSSLAKVSSVNEILEKNELKLDKDKLQQISFKE</sequence>
<feature type="transmembrane region" description="Helical" evidence="5">
    <location>
        <begin position="6"/>
        <end position="24"/>
    </location>
</feature>
<evidence type="ECO:0000256" key="5">
    <source>
        <dbReference type="SAM" id="Phobius"/>
    </source>
</evidence>
<keyword evidence="2 5" id="KW-0812">Transmembrane</keyword>
<evidence type="ECO:0000256" key="3">
    <source>
        <dbReference type="ARBA" id="ARBA00022989"/>
    </source>
</evidence>
<evidence type="ECO:0000256" key="2">
    <source>
        <dbReference type="ARBA" id="ARBA00022692"/>
    </source>
</evidence>
<comment type="subcellular location">
    <subcellularLocation>
        <location evidence="1">Membrane</location>
        <topology evidence="1">Multi-pass membrane protein</topology>
    </subcellularLocation>
</comment>
<dbReference type="EMBL" id="JACGBB010000012">
    <property type="protein sequence ID" value="MBZ7987644.1"/>
    <property type="molecule type" value="Genomic_DNA"/>
</dbReference>
<feature type="transmembrane region" description="Helical" evidence="5">
    <location>
        <begin position="68"/>
        <end position="95"/>
    </location>
</feature>
<dbReference type="Pfam" id="PF02674">
    <property type="entry name" value="Colicin_V"/>
    <property type="match status" value="1"/>
</dbReference>
<keyword evidence="4 5" id="KW-0472">Membrane</keyword>
<dbReference type="PANTHER" id="PTHR36926:SF1">
    <property type="entry name" value="COLICIN V PRODUCTION PROTEIN"/>
    <property type="match status" value="1"/>
</dbReference>
<dbReference type="RefSeq" id="WP_172234036.1">
    <property type="nucleotide sequence ID" value="NZ_CP035946.1"/>
</dbReference>
<organism evidence="6 7">
    <name type="scientific">Campylobacter canadensis</name>
    <dbReference type="NCBI Taxonomy" id="449520"/>
    <lineage>
        <taxon>Bacteria</taxon>
        <taxon>Pseudomonadati</taxon>
        <taxon>Campylobacterota</taxon>
        <taxon>Epsilonproteobacteria</taxon>
        <taxon>Campylobacterales</taxon>
        <taxon>Campylobacteraceae</taxon>
        <taxon>Campylobacter</taxon>
    </lineage>
</organism>
<comment type="caution">
    <text evidence="6">The sequence shown here is derived from an EMBL/GenBank/DDBJ whole genome shotgun (WGS) entry which is preliminary data.</text>
</comment>
<evidence type="ECO:0000256" key="4">
    <source>
        <dbReference type="ARBA" id="ARBA00023136"/>
    </source>
</evidence>
<protein>
    <submittedName>
        <fullName evidence="6">CvpA family protein</fullName>
    </submittedName>
</protein>
<evidence type="ECO:0000313" key="6">
    <source>
        <dbReference type="EMBL" id="MBZ7987644.1"/>
    </source>
</evidence>
<keyword evidence="7" id="KW-1185">Reference proteome</keyword>
<name>A0ABS7WSA8_9BACT</name>
<dbReference type="PANTHER" id="PTHR36926">
    <property type="entry name" value="COLICIN V PRODUCTION PROTEIN"/>
    <property type="match status" value="1"/>
</dbReference>
<feature type="transmembrane region" description="Helical" evidence="5">
    <location>
        <begin position="107"/>
        <end position="133"/>
    </location>
</feature>
<evidence type="ECO:0000256" key="1">
    <source>
        <dbReference type="ARBA" id="ARBA00004141"/>
    </source>
</evidence>
<keyword evidence="3 5" id="KW-1133">Transmembrane helix</keyword>
<evidence type="ECO:0000313" key="7">
    <source>
        <dbReference type="Proteomes" id="UP000786183"/>
    </source>
</evidence>
<gene>
    <name evidence="6" type="ORF">AVCANL283_05965</name>
</gene>
<dbReference type="InterPro" id="IPR003825">
    <property type="entry name" value="Colicin-V_CvpA"/>
</dbReference>